<dbReference type="RefSeq" id="XP_033600075.1">
    <property type="nucleotide sequence ID" value="XM_033746102.1"/>
</dbReference>
<proteinExistence type="inferred from homology"/>
<dbReference type="AlphaFoldDB" id="A0A6A6W6H2"/>
<accession>A0A6A6W6H2</accession>
<sequence>MAPSAIETPVLVPEGINGIKKSKSGLIREPTKYQGNLDGYSYIEVTPQIGREYTNINLKELLRAPNSDDLIRDLAVTVSERGVCFFRNQDNADNETQKELVQRMGELVNKPKESKLYIHPSINYDKKYHNRMDEEISTISSEETAHLFKHRYDALKKDRLLQKKAKTAYWHSDIAFEKVPADYSCLRLEKLGPTGGDTLWANAYELYDRFSEPWQKFLEGLTCHFGNPGFEPMMKVWNFDMYTDPRGHPLNAGSTLGATHPAVRTNPVTGWKALYGIGHAEQRPRFNELTKLESDRMNEFLEVYLLENHDAQVRFRWNGPNDVALWDNRSTFHTATMDTAGQGPRFGQRAVGIGEPPYLDPASQSRRDALGLWLKDE</sequence>
<comment type="similarity">
    <text evidence="2">Belongs to the TfdA dioxygenase family.</text>
</comment>
<protein>
    <submittedName>
        <fullName evidence="8">TfdA family taurine dioxygenase</fullName>
    </submittedName>
</protein>
<dbReference type="GO" id="GO:0016706">
    <property type="term" value="F:2-oxoglutarate-dependent dioxygenase activity"/>
    <property type="evidence" value="ECO:0007669"/>
    <property type="project" value="TreeGrafter"/>
</dbReference>
<evidence type="ECO:0000256" key="1">
    <source>
        <dbReference type="ARBA" id="ARBA00001954"/>
    </source>
</evidence>
<dbReference type="Proteomes" id="UP000799437">
    <property type="component" value="Unassembled WGS sequence"/>
</dbReference>
<dbReference type="EMBL" id="ML996573">
    <property type="protein sequence ID" value="KAF2757624.1"/>
    <property type="molecule type" value="Genomic_DNA"/>
</dbReference>
<keyword evidence="9" id="KW-1185">Reference proteome</keyword>
<evidence type="ECO:0000313" key="8">
    <source>
        <dbReference type="EMBL" id="KAF2757624.1"/>
    </source>
</evidence>
<dbReference type="OrthoDB" id="10257314at2759"/>
<dbReference type="SUPFAM" id="SSF51197">
    <property type="entry name" value="Clavaminate synthase-like"/>
    <property type="match status" value="1"/>
</dbReference>
<keyword evidence="5" id="KW-0560">Oxidoreductase</keyword>
<reference evidence="8" key="1">
    <citation type="journal article" date="2020" name="Stud. Mycol.">
        <title>101 Dothideomycetes genomes: a test case for predicting lifestyles and emergence of pathogens.</title>
        <authorList>
            <person name="Haridas S."/>
            <person name="Albert R."/>
            <person name="Binder M."/>
            <person name="Bloem J."/>
            <person name="Labutti K."/>
            <person name="Salamov A."/>
            <person name="Andreopoulos B."/>
            <person name="Baker S."/>
            <person name="Barry K."/>
            <person name="Bills G."/>
            <person name="Bluhm B."/>
            <person name="Cannon C."/>
            <person name="Castanera R."/>
            <person name="Culley D."/>
            <person name="Daum C."/>
            <person name="Ezra D."/>
            <person name="Gonzalez J."/>
            <person name="Henrissat B."/>
            <person name="Kuo A."/>
            <person name="Liang C."/>
            <person name="Lipzen A."/>
            <person name="Lutzoni F."/>
            <person name="Magnuson J."/>
            <person name="Mondo S."/>
            <person name="Nolan M."/>
            <person name="Ohm R."/>
            <person name="Pangilinan J."/>
            <person name="Park H.-J."/>
            <person name="Ramirez L."/>
            <person name="Alfaro M."/>
            <person name="Sun H."/>
            <person name="Tritt A."/>
            <person name="Yoshinaga Y."/>
            <person name="Zwiers L.-H."/>
            <person name="Turgeon B."/>
            <person name="Goodwin S."/>
            <person name="Spatafora J."/>
            <person name="Crous P."/>
            <person name="Grigoriev I."/>
        </authorList>
    </citation>
    <scope>NUCLEOTIDE SEQUENCE</scope>
    <source>
        <strain evidence="8">CBS 121739</strain>
    </source>
</reference>
<gene>
    <name evidence="8" type="ORF">EJ05DRAFT_493297</name>
</gene>
<dbReference type="Pfam" id="PF02668">
    <property type="entry name" value="TauD"/>
    <property type="match status" value="1"/>
</dbReference>
<organism evidence="8 9">
    <name type="scientific">Pseudovirgaria hyperparasitica</name>
    <dbReference type="NCBI Taxonomy" id="470096"/>
    <lineage>
        <taxon>Eukaryota</taxon>
        <taxon>Fungi</taxon>
        <taxon>Dikarya</taxon>
        <taxon>Ascomycota</taxon>
        <taxon>Pezizomycotina</taxon>
        <taxon>Dothideomycetes</taxon>
        <taxon>Dothideomycetes incertae sedis</taxon>
        <taxon>Acrospermales</taxon>
        <taxon>Acrospermaceae</taxon>
        <taxon>Pseudovirgaria</taxon>
    </lineage>
</organism>
<keyword evidence="3" id="KW-0479">Metal-binding</keyword>
<dbReference type="PANTHER" id="PTHR30468">
    <property type="entry name" value="ALPHA-KETOGLUTARATE-DEPENDENT SULFONATE DIOXYGENASE"/>
    <property type="match status" value="1"/>
</dbReference>
<feature type="domain" description="TauD/TfdA-like" evidence="7">
    <location>
        <begin position="44"/>
        <end position="348"/>
    </location>
</feature>
<evidence type="ECO:0000256" key="4">
    <source>
        <dbReference type="ARBA" id="ARBA00022964"/>
    </source>
</evidence>
<dbReference type="InterPro" id="IPR003819">
    <property type="entry name" value="TauD/TfdA-like"/>
</dbReference>
<dbReference type="PANTHER" id="PTHR30468:SF10">
    <property type="entry name" value="TAUD_TFDA-LIKE DOMAIN-CONTAINING PROTEIN"/>
    <property type="match status" value="1"/>
</dbReference>
<keyword evidence="4 8" id="KW-0223">Dioxygenase</keyword>
<dbReference type="GO" id="GO:0046872">
    <property type="term" value="F:metal ion binding"/>
    <property type="evidence" value="ECO:0007669"/>
    <property type="project" value="UniProtKB-KW"/>
</dbReference>
<dbReference type="GO" id="GO:0005737">
    <property type="term" value="C:cytoplasm"/>
    <property type="evidence" value="ECO:0007669"/>
    <property type="project" value="TreeGrafter"/>
</dbReference>
<evidence type="ECO:0000313" key="9">
    <source>
        <dbReference type="Proteomes" id="UP000799437"/>
    </source>
</evidence>
<dbReference type="GeneID" id="54487156"/>
<evidence type="ECO:0000259" key="7">
    <source>
        <dbReference type="Pfam" id="PF02668"/>
    </source>
</evidence>
<evidence type="ECO:0000256" key="5">
    <source>
        <dbReference type="ARBA" id="ARBA00023002"/>
    </source>
</evidence>
<evidence type="ECO:0000256" key="6">
    <source>
        <dbReference type="ARBA" id="ARBA00023004"/>
    </source>
</evidence>
<name>A0A6A6W6H2_9PEZI</name>
<dbReference type="InterPro" id="IPR051323">
    <property type="entry name" value="AtsK-like"/>
</dbReference>
<evidence type="ECO:0000256" key="3">
    <source>
        <dbReference type="ARBA" id="ARBA00022723"/>
    </source>
</evidence>
<comment type="cofactor">
    <cofactor evidence="1">
        <name>Fe(2+)</name>
        <dbReference type="ChEBI" id="CHEBI:29033"/>
    </cofactor>
</comment>
<dbReference type="InterPro" id="IPR042098">
    <property type="entry name" value="TauD-like_sf"/>
</dbReference>
<evidence type="ECO:0000256" key="2">
    <source>
        <dbReference type="ARBA" id="ARBA00005896"/>
    </source>
</evidence>
<dbReference type="Gene3D" id="3.60.130.10">
    <property type="entry name" value="Clavaminate synthase-like"/>
    <property type="match status" value="1"/>
</dbReference>
<keyword evidence="6" id="KW-0408">Iron</keyword>